<proteinExistence type="predicted"/>
<dbReference type="AlphaFoldDB" id="A0A699I7F7"/>
<gene>
    <name evidence="1" type="ORF">Tci_475400</name>
</gene>
<feature type="non-terminal residue" evidence="1">
    <location>
        <position position="1"/>
    </location>
</feature>
<organism evidence="1">
    <name type="scientific">Tanacetum cinerariifolium</name>
    <name type="common">Dalmatian daisy</name>
    <name type="synonym">Chrysanthemum cinerariifolium</name>
    <dbReference type="NCBI Taxonomy" id="118510"/>
    <lineage>
        <taxon>Eukaryota</taxon>
        <taxon>Viridiplantae</taxon>
        <taxon>Streptophyta</taxon>
        <taxon>Embryophyta</taxon>
        <taxon>Tracheophyta</taxon>
        <taxon>Spermatophyta</taxon>
        <taxon>Magnoliopsida</taxon>
        <taxon>eudicotyledons</taxon>
        <taxon>Gunneridae</taxon>
        <taxon>Pentapetalae</taxon>
        <taxon>asterids</taxon>
        <taxon>campanulids</taxon>
        <taxon>Asterales</taxon>
        <taxon>Asteraceae</taxon>
        <taxon>Asteroideae</taxon>
        <taxon>Anthemideae</taxon>
        <taxon>Anthemidinae</taxon>
        <taxon>Tanacetum</taxon>
    </lineage>
</organism>
<comment type="caution">
    <text evidence="1">The sequence shown here is derived from an EMBL/GenBank/DDBJ whole genome shotgun (WGS) entry which is preliminary data.</text>
</comment>
<dbReference type="EMBL" id="BKCJ010234077">
    <property type="protein sequence ID" value="GEZ03427.1"/>
    <property type="molecule type" value="Genomic_DNA"/>
</dbReference>
<reference evidence="1" key="1">
    <citation type="journal article" date="2019" name="Sci. Rep.">
        <title>Draft genome of Tanacetum cinerariifolium, the natural source of mosquito coil.</title>
        <authorList>
            <person name="Yamashiro T."/>
            <person name="Shiraishi A."/>
            <person name="Satake H."/>
            <person name="Nakayama K."/>
        </authorList>
    </citation>
    <scope>NUCLEOTIDE SEQUENCE</scope>
</reference>
<sequence length="65" mass="7168">GRSLVTCACVLYVTPPVTYSTGTYFGGVTGYVRASFSGQSGGTDNEDRWILEPVGWRLWMVKDQM</sequence>
<name>A0A699I7F7_TANCI</name>
<evidence type="ECO:0000313" key="1">
    <source>
        <dbReference type="EMBL" id="GEZ03427.1"/>
    </source>
</evidence>
<accession>A0A699I7F7</accession>
<protein>
    <submittedName>
        <fullName evidence="1">Uncharacterized protein</fullName>
    </submittedName>
</protein>